<feature type="region of interest" description="Disordered" evidence="5">
    <location>
        <begin position="503"/>
        <end position="522"/>
    </location>
</feature>
<dbReference type="GeneID" id="59295858"/>
<evidence type="ECO:0000256" key="1">
    <source>
        <dbReference type="ARBA" id="ARBA00004496"/>
    </source>
</evidence>
<dbReference type="OrthoDB" id="5325112at2759"/>
<keyword evidence="2" id="KW-0813">Transport</keyword>
<evidence type="ECO:0000256" key="2">
    <source>
        <dbReference type="ARBA" id="ARBA00022448"/>
    </source>
</evidence>
<comment type="subcellular location">
    <subcellularLocation>
        <location evidence="1">Cytoplasm</location>
    </subcellularLocation>
</comment>
<keyword evidence="3" id="KW-0963">Cytoplasm</keyword>
<dbReference type="InterPro" id="IPR032914">
    <property type="entry name" value="Vam6/VPS39/TRAP1"/>
</dbReference>
<gene>
    <name evidence="7" type="ORF">FTJAE_10719</name>
</gene>
<proteinExistence type="predicted"/>
<comment type="caution">
    <text evidence="7">The sequence shown here is derived from an EMBL/GenBank/DDBJ whole genome shotgun (WGS) entry which is preliminary data.</text>
</comment>
<name>A0A8H5R0H2_9HYPO</name>
<feature type="compositionally biased region" description="Low complexity" evidence="5">
    <location>
        <begin position="353"/>
        <end position="363"/>
    </location>
</feature>
<feature type="region of interest" description="Disordered" evidence="5">
    <location>
        <begin position="595"/>
        <end position="618"/>
    </location>
</feature>
<sequence length="1281" mass="141628">MCFVSLLDNLRPGCACHNKLIGHKSCQADNAKVPGAVPWTDPPQPCRSRQLPELQPRVPGYNLFESAEANTTCAVRSNDAVDNNAAMTSDGSGDGPSITSPGLTSTSREVGPYVLRTLLDEVPLSADGSKDDIKINCIDYLDANLYVGTSASELLHFVQIPPDPNDRSGQPVYILASRLCPQYVETPGTPNSRPGVQQILLLPRVGKACILCNWTVTFYSLPELSPVFGTTLVKNCSWIGGVDLNEPLLDDGSAERGGGVTILLSLMRKIQVVRVGEDARAFKKIDFSGSTLSVRRDSIACVADSKSYALIDVEQQLKIPLMSISSLEETTSPSEIGHAQRIGADTTSGLLRSSSSAGNRTSSEVPSHSRSTSLGGSILDSIRRQDHRGNEGEDFLGRNTSPQPSTSPRPSMERASTPNPPSLDKPLPAAPSPSGTPSQSTDPRPRPGSVFLKPHITSPTPDEFLIVTGTDPLEPGIGMFVNLDGDPTRPTLEFTRYPKEVVVDSPPLNANSSQPSSMQEEDGYVLASMTREKKGLEYGLEIQRFDAGSDPNPQKFWLTAREADGVYGIRSLAGSEETRFDEIVQKLSQRRYTPFSVSISPGTPDPSSSAKTPDSRTALSIEHLSKEKELFDRNIDSQDEESLPEEWEANRNAEGEEFARQLAKAEARLAVWSGSRIWWAIRNPLLIQLDAALEAACVGDVFSPAELDRQAIFTTINSVRGREPQSELEFMTYGYIRQKAGILLLTNLLKSPEDKQFTEKDVKALEEVLIESGLDPRVVLSLIPSVRNEIIEGSRGIWIYGGVRRTADAYLRSREFQMTSKDSIGTLEPRTMHFIRRFLGTWRKKKGFGSVADEREVFHTVDAALLLVLLEIDQHSPKGLGKGGVVRSELYEIVDKGVDCFDRAVDLLETYHRLFVLSRLYQSRKLSGDVLATWRRIIEGEQDVGQELREGEQRVREYLTKISSQALVQEYGVWLANRNPKLGVQVFTEDKGRAPKFEPAQAVAILREEAPDAVKYYLEHLVFGKGHTTYINDLMAYYLDVVVHDLESSEESRTLIRATYEAYRALQPPKPAYSHFLRDNAPEDNEVWHSRLRLLQLLGEANDYDAAAIRDRISKLPDDLLVPETIILAGRECKHDDALRLLVHNLGDYDTAVSYCLRGGASTTGAAPSLRPSFEEQRRLFNVVLHELLTLENISDRVEQTGALLERFGSWFEIDDVLSLIPDDWSVDIIAGFLVGALKRLVGERHEAMLTRALSGAQNLRVSYDRVAKIDEKGPSIEASN</sequence>
<dbReference type="Proteomes" id="UP000530670">
    <property type="component" value="Unassembled WGS sequence"/>
</dbReference>
<evidence type="ECO:0000259" key="6">
    <source>
        <dbReference type="PROSITE" id="PS50219"/>
    </source>
</evidence>
<feature type="region of interest" description="Disordered" evidence="5">
    <location>
        <begin position="330"/>
        <end position="461"/>
    </location>
</feature>
<dbReference type="RefSeq" id="XP_037202242.1">
    <property type="nucleotide sequence ID" value="XM_037343588.1"/>
</dbReference>
<feature type="compositionally biased region" description="Pro residues" evidence="5">
    <location>
        <begin position="418"/>
        <end position="431"/>
    </location>
</feature>
<keyword evidence="7" id="KW-0675">Receptor</keyword>
<feature type="domain" description="CNH" evidence="6">
    <location>
        <begin position="132"/>
        <end position="552"/>
    </location>
</feature>
<feature type="compositionally biased region" description="Polar residues" evidence="5">
    <location>
        <begin position="85"/>
        <end position="106"/>
    </location>
</feature>
<dbReference type="PANTHER" id="PTHR12894:SF27">
    <property type="entry name" value="TRANSFORMING GROWTH FACTOR-BETA RECEPTOR-ASSOCIATED PROTEIN 1"/>
    <property type="match status" value="1"/>
</dbReference>
<organism evidence="7 8">
    <name type="scientific">Fusarium tjaetaba</name>
    <dbReference type="NCBI Taxonomy" id="1567544"/>
    <lineage>
        <taxon>Eukaryota</taxon>
        <taxon>Fungi</taxon>
        <taxon>Dikarya</taxon>
        <taxon>Ascomycota</taxon>
        <taxon>Pezizomycotina</taxon>
        <taxon>Sordariomycetes</taxon>
        <taxon>Hypocreomycetidae</taxon>
        <taxon>Hypocreales</taxon>
        <taxon>Nectriaceae</taxon>
        <taxon>Fusarium</taxon>
        <taxon>Fusarium fujikuroi species complex</taxon>
    </lineage>
</organism>
<feature type="region of interest" description="Disordered" evidence="5">
    <location>
        <begin position="632"/>
        <end position="651"/>
    </location>
</feature>
<feature type="compositionally biased region" description="Polar residues" evidence="5">
    <location>
        <begin position="508"/>
        <end position="518"/>
    </location>
</feature>
<dbReference type="GO" id="GO:0006914">
    <property type="term" value="P:autophagy"/>
    <property type="evidence" value="ECO:0007669"/>
    <property type="project" value="TreeGrafter"/>
</dbReference>
<feature type="compositionally biased region" description="Low complexity" evidence="5">
    <location>
        <begin position="400"/>
        <end position="410"/>
    </location>
</feature>
<reference evidence="7 8" key="1">
    <citation type="submission" date="2020-05" db="EMBL/GenBank/DDBJ databases">
        <title>Identification and distribution of gene clusters putatively required for synthesis of sphingolipid metabolism inhibitors in phylogenetically diverse species of the filamentous fungus Fusarium.</title>
        <authorList>
            <person name="Kim H.-S."/>
            <person name="Busman M."/>
            <person name="Brown D.W."/>
            <person name="Divon H."/>
            <person name="Uhlig S."/>
            <person name="Proctor R.H."/>
        </authorList>
    </citation>
    <scope>NUCLEOTIDE SEQUENCE [LARGE SCALE GENOMIC DNA]</scope>
    <source>
        <strain evidence="7 8">NRRL 66243</strain>
    </source>
</reference>
<feature type="compositionally biased region" description="Basic and acidic residues" evidence="5">
    <location>
        <begin position="381"/>
        <end position="391"/>
    </location>
</feature>
<evidence type="ECO:0000256" key="4">
    <source>
        <dbReference type="ARBA" id="ARBA00022927"/>
    </source>
</evidence>
<dbReference type="GO" id="GO:0016020">
    <property type="term" value="C:membrane"/>
    <property type="evidence" value="ECO:0007669"/>
    <property type="project" value="TreeGrafter"/>
</dbReference>
<evidence type="ECO:0000313" key="7">
    <source>
        <dbReference type="EMBL" id="KAF5623166.1"/>
    </source>
</evidence>
<dbReference type="EMBL" id="JAAQRI010000252">
    <property type="protein sequence ID" value="KAF5623166.1"/>
    <property type="molecule type" value="Genomic_DNA"/>
</dbReference>
<protein>
    <submittedName>
        <fullName evidence="7">TGF beta receptor associated 1</fullName>
    </submittedName>
</protein>
<dbReference type="InterPro" id="IPR001180">
    <property type="entry name" value="CNH_dom"/>
</dbReference>
<dbReference type="GO" id="GO:0034058">
    <property type="term" value="P:endosomal vesicle fusion"/>
    <property type="evidence" value="ECO:0007669"/>
    <property type="project" value="TreeGrafter"/>
</dbReference>
<feature type="compositionally biased region" description="Polar residues" evidence="5">
    <location>
        <begin position="364"/>
        <end position="375"/>
    </location>
</feature>
<evidence type="ECO:0000256" key="5">
    <source>
        <dbReference type="SAM" id="MobiDB-lite"/>
    </source>
</evidence>
<evidence type="ECO:0000313" key="8">
    <source>
        <dbReference type="Proteomes" id="UP000530670"/>
    </source>
</evidence>
<accession>A0A8H5R0H2</accession>
<feature type="compositionally biased region" description="Polar residues" evidence="5">
    <location>
        <begin position="433"/>
        <end position="442"/>
    </location>
</feature>
<keyword evidence="8" id="KW-1185">Reference proteome</keyword>
<feature type="compositionally biased region" description="Acidic residues" evidence="5">
    <location>
        <begin position="637"/>
        <end position="647"/>
    </location>
</feature>
<dbReference type="PANTHER" id="PTHR12894">
    <property type="entry name" value="CNH DOMAIN CONTAINING"/>
    <property type="match status" value="1"/>
</dbReference>
<dbReference type="GO" id="GO:0015031">
    <property type="term" value="P:protein transport"/>
    <property type="evidence" value="ECO:0007669"/>
    <property type="project" value="UniProtKB-KW"/>
</dbReference>
<evidence type="ECO:0000256" key="3">
    <source>
        <dbReference type="ARBA" id="ARBA00022490"/>
    </source>
</evidence>
<keyword evidence="4" id="KW-0653">Protein transport</keyword>
<dbReference type="PROSITE" id="PS50219">
    <property type="entry name" value="CNH"/>
    <property type="match status" value="1"/>
</dbReference>
<feature type="region of interest" description="Disordered" evidence="5">
    <location>
        <begin position="84"/>
        <end position="106"/>
    </location>
</feature>
<dbReference type="GO" id="GO:0005737">
    <property type="term" value="C:cytoplasm"/>
    <property type="evidence" value="ECO:0007669"/>
    <property type="project" value="UniProtKB-SubCell"/>
</dbReference>